<sequence length="116" mass="13187">MLPLHVHLNRLQRITKSLETVTWNGGIYVYLGPVLKQNEDYLGTDLVILNHCQMTRTTSDLALPSSYFCTSWRTSGHPTEVINSTGLHALRILQRNRSSKLEPSVPALILEDWWTG</sequence>
<dbReference type="Proteomes" id="UP000499080">
    <property type="component" value="Unassembled WGS sequence"/>
</dbReference>
<dbReference type="AlphaFoldDB" id="A0A4Y2T3J4"/>
<name>A0A4Y2T3J4_ARAVE</name>
<comment type="caution">
    <text evidence="1">The sequence shown here is derived from an EMBL/GenBank/DDBJ whole genome shotgun (WGS) entry which is preliminary data.</text>
</comment>
<accession>A0A4Y2T3J4</accession>
<keyword evidence="2" id="KW-1185">Reference proteome</keyword>
<evidence type="ECO:0000313" key="2">
    <source>
        <dbReference type="Proteomes" id="UP000499080"/>
    </source>
</evidence>
<evidence type="ECO:0000313" key="1">
    <source>
        <dbReference type="EMBL" id="GBN95188.1"/>
    </source>
</evidence>
<gene>
    <name evidence="1" type="ORF">AVEN_106517_1</name>
</gene>
<organism evidence="1 2">
    <name type="scientific">Araneus ventricosus</name>
    <name type="common">Orbweaver spider</name>
    <name type="synonym">Epeira ventricosa</name>
    <dbReference type="NCBI Taxonomy" id="182803"/>
    <lineage>
        <taxon>Eukaryota</taxon>
        <taxon>Metazoa</taxon>
        <taxon>Ecdysozoa</taxon>
        <taxon>Arthropoda</taxon>
        <taxon>Chelicerata</taxon>
        <taxon>Arachnida</taxon>
        <taxon>Araneae</taxon>
        <taxon>Araneomorphae</taxon>
        <taxon>Entelegynae</taxon>
        <taxon>Araneoidea</taxon>
        <taxon>Araneidae</taxon>
        <taxon>Araneus</taxon>
    </lineage>
</organism>
<reference evidence="1 2" key="1">
    <citation type="journal article" date="2019" name="Sci. Rep.">
        <title>Orb-weaving spider Araneus ventricosus genome elucidates the spidroin gene catalogue.</title>
        <authorList>
            <person name="Kono N."/>
            <person name="Nakamura H."/>
            <person name="Ohtoshi R."/>
            <person name="Moran D.A.P."/>
            <person name="Shinohara A."/>
            <person name="Yoshida Y."/>
            <person name="Fujiwara M."/>
            <person name="Mori M."/>
            <person name="Tomita M."/>
            <person name="Arakawa K."/>
        </authorList>
    </citation>
    <scope>NUCLEOTIDE SEQUENCE [LARGE SCALE GENOMIC DNA]</scope>
</reference>
<protein>
    <submittedName>
        <fullName evidence="1">Uncharacterized protein</fullName>
    </submittedName>
</protein>
<proteinExistence type="predicted"/>
<dbReference type="EMBL" id="BGPR01025907">
    <property type="protein sequence ID" value="GBN95188.1"/>
    <property type="molecule type" value="Genomic_DNA"/>
</dbReference>